<dbReference type="AlphaFoldDB" id="E2S7U1"/>
<dbReference type="HOGENOM" id="CLU_1718460_0_0_11"/>
<evidence type="ECO:0000313" key="2">
    <source>
        <dbReference type="EMBL" id="EFQ84757.1"/>
    </source>
</evidence>
<evidence type="ECO:0000313" key="3">
    <source>
        <dbReference type="Proteomes" id="UP000003111"/>
    </source>
</evidence>
<dbReference type="eggNOG" id="ENOG502ZG23">
    <property type="taxonomic scope" value="Bacteria"/>
</dbReference>
<feature type="domain" description="IrrE N-terminal-like" evidence="1">
    <location>
        <begin position="31"/>
        <end position="129"/>
    </location>
</feature>
<dbReference type="EMBL" id="ACLF03000001">
    <property type="protein sequence ID" value="EFQ84757.1"/>
    <property type="molecule type" value="Genomic_DNA"/>
</dbReference>
<reference evidence="2" key="1">
    <citation type="submission" date="2010-08" db="EMBL/GenBank/DDBJ databases">
        <authorList>
            <person name="Muzny D."/>
            <person name="Qin X."/>
            <person name="Buhay C."/>
            <person name="Dugan-Rocha S."/>
            <person name="Ding Y."/>
            <person name="Chen G."/>
            <person name="Hawes A."/>
            <person name="Holder M."/>
            <person name="Jhangiani S."/>
            <person name="Johnson A."/>
            <person name="Khan Z."/>
            <person name="Li Z."/>
            <person name="Liu W."/>
            <person name="Liu X."/>
            <person name="Perez L."/>
            <person name="Shen H."/>
            <person name="Wang Q."/>
            <person name="Watt J."/>
            <person name="Xi L."/>
            <person name="Xin Y."/>
            <person name="Zhou J."/>
            <person name="Deng J."/>
            <person name="Jiang H."/>
            <person name="Liu Y."/>
            <person name="Qu J."/>
            <person name="Song X.-Z."/>
            <person name="Zhang L."/>
            <person name="Villasana D."/>
            <person name="Johnson A."/>
            <person name="Liu J."/>
            <person name="Liyanage D."/>
            <person name="Lorensuhewa L."/>
            <person name="Robinson T."/>
            <person name="Song A."/>
            <person name="Song B.-B."/>
            <person name="Dinh H."/>
            <person name="Thornton R."/>
            <person name="Coyle M."/>
            <person name="Francisco L."/>
            <person name="Jackson L."/>
            <person name="Javaid M."/>
            <person name="Korchina V."/>
            <person name="Kovar C."/>
            <person name="Mata R."/>
            <person name="Mathew T."/>
            <person name="Ngo R."/>
            <person name="Nguyen L."/>
            <person name="Nguyen N."/>
            <person name="Okwuonu G."/>
            <person name="Ongeri F."/>
            <person name="Pham C."/>
            <person name="Simmons D."/>
            <person name="Wilczek-Boney K."/>
            <person name="Hale W."/>
            <person name="Jakkamsetti A."/>
            <person name="Pham P."/>
            <person name="Ruth R."/>
            <person name="San Lucas F."/>
            <person name="Warren J."/>
            <person name="Zhang J."/>
            <person name="Zhao Z."/>
            <person name="Zhou C."/>
            <person name="Zhu D."/>
            <person name="Lee S."/>
            <person name="Bess C."/>
            <person name="Blankenburg K."/>
            <person name="Forbes L."/>
            <person name="Fu Q."/>
            <person name="Gubbala S."/>
            <person name="Hirani K."/>
            <person name="Jayaseelan J.C."/>
            <person name="Lara F."/>
            <person name="Munidasa M."/>
            <person name="Palculict T."/>
            <person name="Patil S."/>
            <person name="Pu L.-L."/>
            <person name="Saada N."/>
            <person name="Tang L."/>
            <person name="Weissenberger G."/>
            <person name="Zhu Y."/>
            <person name="Hemphill L."/>
            <person name="Shang Y."/>
            <person name="Youmans B."/>
            <person name="Ayvaz T."/>
            <person name="Ross M."/>
            <person name="Santibanez J."/>
            <person name="Aqrawi P."/>
            <person name="Gross S."/>
            <person name="Joshi V."/>
            <person name="Fowler G."/>
            <person name="Nazareth L."/>
            <person name="Reid J."/>
            <person name="Worley K."/>
            <person name="Petrosino J."/>
            <person name="Highlander S."/>
            <person name="Gibbs R."/>
        </authorList>
    </citation>
    <scope>NUCLEOTIDE SEQUENCE [LARGE SCALE GENOMIC DNA]</scope>
    <source>
        <strain evidence="2">DSM 15272</strain>
    </source>
</reference>
<dbReference type="Gene3D" id="1.10.10.2910">
    <property type="match status" value="1"/>
</dbReference>
<organism evidence="2 3">
    <name type="scientific">Aeromicrobium marinum DSM 15272</name>
    <dbReference type="NCBI Taxonomy" id="585531"/>
    <lineage>
        <taxon>Bacteria</taxon>
        <taxon>Bacillati</taxon>
        <taxon>Actinomycetota</taxon>
        <taxon>Actinomycetes</taxon>
        <taxon>Propionibacteriales</taxon>
        <taxon>Nocardioidaceae</taxon>
        <taxon>Aeromicrobium</taxon>
    </lineage>
</organism>
<dbReference type="InterPro" id="IPR010359">
    <property type="entry name" value="IrrE_HExxH"/>
</dbReference>
<name>E2S7U1_9ACTN</name>
<proteinExistence type="predicted"/>
<sequence>MRSSTGPWQILADMPDVRLEWTTDDRILKGRRARWFPGVRTIAMDASLSRMAARCSLMHELAHVVLGHGPACDNKFYDQRVELEADRFAARVLLPDLRAVATELATTSHHGHAARNLHVTRDLLEVRLHDLDAMERDGVLRSVASIQESCGA</sequence>
<protein>
    <recommendedName>
        <fullName evidence="1">IrrE N-terminal-like domain-containing protein</fullName>
    </recommendedName>
</protein>
<dbReference type="Pfam" id="PF06114">
    <property type="entry name" value="Peptidase_M78"/>
    <property type="match status" value="1"/>
</dbReference>
<dbReference type="RefSeq" id="WP_007076665.1">
    <property type="nucleotide sequence ID" value="NZ_CM001024.1"/>
</dbReference>
<dbReference type="Proteomes" id="UP000003111">
    <property type="component" value="Unassembled WGS sequence"/>
</dbReference>
<dbReference type="OrthoDB" id="9794834at2"/>
<accession>E2S7U1</accession>
<evidence type="ECO:0000259" key="1">
    <source>
        <dbReference type="Pfam" id="PF06114"/>
    </source>
</evidence>
<comment type="caution">
    <text evidence="2">The sequence shown here is derived from an EMBL/GenBank/DDBJ whole genome shotgun (WGS) entry which is preliminary data.</text>
</comment>
<keyword evidence="3" id="KW-1185">Reference proteome</keyword>
<dbReference type="STRING" id="585531.HMPREF0063_10098"/>
<gene>
    <name evidence="2" type="ORF">HMPREF0063_10098</name>
</gene>